<keyword evidence="3" id="KW-0131">Cell cycle</keyword>
<feature type="compositionally biased region" description="Basic and acidic residues" evidence="5">
    <location>
        <begin position="671"/>
        <end position="699"/>
    </location>
</feature>
<evidence type="ECO:0000256" key="3">
    <source>
        <dbReference type="ARBA" id="ARBA00023306"/>
    </source>
</evidence>
<feature type="compositionally biased region" description="Low complexity" evidence="5">
    <location>
        <begin position="1247"/>
        <end position="1258"/>
    </location>
</feature>
<dbReference type="Pfam" id="PF04821">
    <property type="entry name" value="TIMELESS"/>
    <property type="match status" value="1"/>
</dbReference>
<feature type="compositionally biased region" description="Basic and acidic residues" evidence="5">
    <location>
        <begin position="1261"/>
        <end position="1279"/>
    </location>
</feature>
<dbReference type="STRING" id="105231.A0A1Y1HTG1"/>
<evidence type="ECO:0000256" key="1">
    <source>
        <dbReference type="ARBA" id="ARBA00004123"/>
    </source>
</evidence>
<sequence length="1442" mass="158542">MVLHDMDILIAVATGLGKREEDASGSEYYLKDPECLENLKDLQRFMRRDNPESRDVFMQLGQWNIVRRDLVPIITTYRSNYELVLAAVKVIVFLTMPPVPESDNVSRQLEYLQRFKAAFLEDEALGVIVAMMEEPLAHLESDEFTDDDARLVQLFLTLFRNLLAISDPSAQQTTASGGAHLAYMKEELLERLFRESVMDLLLALAPHVSRDGRKGPLRNDNLLLLEIFYFTFKDQRPLDLLTTADERDAGKASKTASAAALEMQQLVEKEQRKRAQLLMNGPPRHSFFAGTYTRKWKDGAPSIVRTNPFVSDFDRLASKSSVRSARMKPVAAREEMVHLNAQVRGMLKEHADQFLEGGYNVLMKTVKDDIRRESPRATPMDAVMFFKVAGFFTAYQKERLQGAKSAKAAAQRAASKRTPEESEKELKAADDAFAMAVRGCGEIAATMDEEMFNMVVARWREYAETIKEGKEFTALAAAGALLKDMIHILDLILKTADARTEAGKRERSVAHILLLKVFYDQTDTGILSFLVRLIKAYDSSKQPKADMGTLVEMAHTILRMLEEYSKANGEIRVLKKVRKVRRRKKLPPVMEAEQPVDETERPVEGTERPEDADEWPEDGDGGLEKDAAINEGNAERLGEEGEQAQEEMQGDLGEAEGPVGETEGLEIETELVEKGDGEVEGETERPGEETERLPNEKPDLNGLGGDTELPLGEDAEPVAVEVGHGAPAKALSDPLAEHDRPENPEEGETDPATGAAAETEALGDQAAENGTQRSPERRDGLVESDREDSSNPGHGNSFGQRPDSAPEESGVVRFDAPEGSDVIRFDAAEESGVIRFDGPENSGEVSQARARAAAAAGEVASAGLQDEYEEYEEEEEEDNTREVVLDAKACAFLFADNTVVRNLVWMLEGYRRNSVQVNYYIGRMLERIAKDCELEPMLYQLAFFGTFYKVVSDVSFCRAKENALLADVLTRTVRHFMATAAEQPLVFMELLFWKTARECHLISQRYKEEPKHKGRRGNAPKGLGGDGDGACGPFDAEADEQLKELFERFKHEKGCKDLIYGALDGEFRKSHIAKRLKQLGLTGTRGRKQAAFTEEQDERIRQLFDKYKSNRSCAALIAGDLEGGFTRAQVARRLKQLNLSRPKKGAFDALIETSSDDSSDDDSERERDNLEENERGEEDMPDGDAGAPPTETWEADRAVGEADQNEVTQRVHQLMRYGTLEEGDAIEWVVAKIDTVLADWKGDPSSAPAADVTADGAARPSDAKKTDGDVGKQSDEHPTQEAGVQEEGGKERKAATGTKSDVFADVAGAGSGSGAEEGTGQGNDESLERGADEAVAMEVDGGETAEPAEIHAEAAGETEGVMLGEDLPTNEEGGENPLEADAPAGSGVNAPEQGQNAANGGDEAPKEQGGFSGEEAPEDLQAPAGTEGSNAQPRLRFYDLFR</sequence>
<feature type="compositionally biased region" description="Basic and acidic residues" evidence="5">
    <location>
        <begin position="1164"/>
        <end position="1173"/>
    </location>
</feature>
<keyword evidence="8" id="KW-1185">Reference proteome</keyword>
<feature type="compositionally biased region" description="Acidic residues" evidence="5">
    <location>
        <begin position="1154"/>
        <end position="1163"/>
    </location>
</feature>
<feature type="region of interest" description="Disordered" evidence="5">
    <location>
        <begin position="585"/>
        <end position="811"/>
    </location>
</feature>
<name>A0A1Y1HTG1_KLENI</name>
<keyword evidence="4" id="KW-0175">Coiled coil</keyword>
<proteinExistence type="predicted"/>
<dbReference type="PANTHER" id="PTHR22940">
    <property type="entry name" value="TIMEOUT/TIMELESS-2"/>
    <property type="match status" value="1"/>
</dbReference>
<protein>
    <recommendedName>
        <fullName evidence="6">Timeless N-terminal domain-containing protein</fullName>
    </recommendedName>
</protein>
<dbReference type="GO" id="GO:0031298">
    <property type="term" value="C:replication fork protection complex"/>
    <property type="evidence" value="ECO:0000318"/>
    <property type="project" value="GO_Central"/>
</dbReference>
<evidence type="ECO:0000313" key="8">
    <source>
        <dbReference type="Proteomes" id="UP000054558"/>
    </source>
</evidence>
<evidence type="ECO:0000256" key="2">
    <source>
        <dbReference type="ARBA" id="ARBA00023242"/>
    </source>
</evidence>
<organism evidence="7 8">
    <name type="scientific">Klebsormidium nitens</name>
    <name type="common">Green alga</name>
    <name type="synonym">Ulothrix nitens</name>
    <dbReference type="NCBI Taxonomy" id="105231"/>
    <lineage>
        <taxon>Eukaryota</taxon>
        <taxon>Viridiplantae</taxon>
        <taxon>Streptophyta</taxon>
        <taxon>Klebsormidiophyceae</taxon>
        <taxon>Klebsormidiales</taxon>
        <taxon>Klebsormidiaceae</taxon>
        <taxon>Klebsormidium</taxon>
    </lineage>
</organism>
<dbReference type="InterPro" id="IPR006906">
    <property type="entry name" value="Timeless_N"/>
</dbReference>
<feature type="coiled-coil region" evidence="4">
    <location>
        <begin position="854"/>
        <end position="881"/>
    </location>
</feature>
<evidence type="ECO:0000256" key="4">
    <source>
        <dbReference type="SAM" id="Coils"/>
    </source>
</evidence>
<dbReference type="OrthoDB" id="310853at2759"/>
<feature type="compositionally biased region" description="Polar residues" evidence="5">
    <location>
        <begin position="790"/>
        <end position="799"/>
    </location>
</feature>
<evidence type="ECO:0000259" key="6">
    <source>
        <dbReference type="Pfam" id="PF04821"/>
    </source>
</evidence>
<feature type="compositionally biased region" description="Acidic residues" evidence="5">
    <location>
        <begin position="610"/>
        <end position="621"/>
    </location>
</feature>
<feature type="domain" description="Timeless N-terminal" evidence="6">
    <location>
        <begin position="29"/>
        <end position="293"/>
    </location>
</feature>
<dbReference type="PANTHER" id="PTHR22940:SF4">
    <property type="entry name" value="PROTEIN TIMELESS HOMOLOG"/>
    <property type="match status" value="1"/>
</dbReference>
<dbReference type="GO" id="GO:0043111">
    <property type="term" value="P:replication fork arrest"/>
    <property type="evidence" value="ECO:0000318"/>
    <property type="project" value="GO_Central"/>
</dbReference>
<dbReference type="Proteomes" id="UP000054558">
    <property type="component" value="Unassembled WGS sequence"/>
</dbReference>
<feature type="region of interest" description="Disordered" evidence="5">
    <location>
        <begin position="1240"/>
        <end position="1442"/>
    </location>
</feature>
<dbReference type="GO" id="GO:0003677">
    <property type="term" value="F:DNA binding"/>
    <property type="evidence" value="ECO:0000318"/>
    <property type="project" value="GO_Central"/>
</dbReference>
<feature type="compositionally biased region" description="Basic and acidic residues" evidence="5">
    <location>
        <begin position="774"/>
        <end position="789"/>
    </location>
</feature>
<feature type="compositionally biased region" description="Low complexity" evidence="5">
    <location>
        <begin position="750"/>
        <end position="763"/>
    </location>
</feature>
<feature type="compositionally biased region" description="Gly residues" evidence="5">
    <location>
        <begin position="1309"/>
        <end position="1321"/>
    </location>
</feature>
<dbReference type="InterPro" id="IPR044998">
    <property type="entry name" value="Timeless"/>
</dbReference>
<dbReference type="GO" id="GO:0000076">
    <property type="term" value="P:DNA replication checkpoint signaling"/>
    <property type="evidence" value="ECO:0000318"/>
    <property type="project" value="GO_Central"/>
</dbReference>
<dbReference type="OMA" id="LTRNVAM"/>
<reference evidence="7 8" key="1">
    <citation type="journal article" date="2014" name="Nat. Commun.">
        <title>Klebsormidium flaccidum genome reveals primary factors for plant terrestrial adaptation.</title>
        <authorList>
            <person name="Hori K."/>
            <person name="Maruyama F."/>
            <person name="Fujisawa T."/>
            <person name="Togashi T."/>
            <person name="Yamamoto N."/>
            <person name="Seo M."/>
            <person name="Sato S."/>
            <person name="Yamada T."/>
            <person name="Mori H."/>
            <person name="Tajima N."/>
            <person name="Moriyama T."/>
            <person name="Ikeuchi M."/>
            <person name="Watanabe M."/>
            <person name="Wada H."/>
            <person name="Kobayashi K."/>
            <person name="Saito M."/>
            <person name="Masuda T."/>
            <person name="Sasaki-Sekimoto Y."/>
            <person name="Mashiguchi K."/>
            <person name="Awai K."/>
            <person name="Shimojima M."/>
            <person name="Masuda S."/>
            <person name="Iwai M."/>
            <person name="Nobusawa T."/>
            <person name="Narise T."/>
            <person name="Kondo S."/>
            <person name="Saito H."/>
            <person name="Sato R."/>
            <person name="Murakawa M."/>
            <person name="Ihara Y."/>
            <person name="Oshima-Yamada Y."/>
            <person name="Ohtaka K."/>
            <person name="Satoh M."/>
            <person name="Sonobe K."/>
            <person name="Ishii M."/>
            <person name="Ohtani R."/>
            <person name="Kanamori-Sato M."/>
            <person name="Honoki R."/>
            <person name="Miyazaki D."/>
            <person name="Mochizuki H."/>
            <person name="Umetsu J."/>
            <person name="Higashi K."/>
            <person name="Shibata D."/>
            <person name="Kamiya Y."/>
            <person name="Sato N."/>
            <person name="Nakamura Y."/>
            <person name="Tabata S."/>
            <person name="Ida S."/>
            <person name="Kurokawa K."/>
            <person name="Ohta H."/>
        </authorList>
    </citation>
    <scope>NUCLEOTIDE SEQUENCE [LARGE SCALE GENOMIC DNA]</scope>
    <source>
        <strain evidence="7 8">NIES-2285</strain>
    </source>
</reference>
<feature type="compositionally biased region" description="Acidic residues" evidence="5">
    <location>
        <begin position="640"/>
        <end position="649"/>
    </location>
</feature>
<keyword evidence="2" id="KW-0539">Nucleus</keyword>
<dbReference type="GO" id="GO:0006281">
    <property type="term" value="P:DNA repair"/>
    <property type="evidence" value="ECO:0000318"/>
    <property type="project" value="GO_Central"/>
</dbReference>
<dbReference type="EMBL" id="DF237043">
    <property type="protein sequence ID" value="GAQ81910.1"/>
    <property type="molecule type" value="Genomic_DNA"/>
</dbReference>
<feature type="compositionally biased region" description="Basic and acidic residues" evidence="5">
    <location>
        <begin position="598"/>
        <end position="609"/>
    </location>
</feature>
<evidence type="ECO:0000256" key="5">
    <source>
        <dbReference type="SAM" id="MobiDB-lite"/>
    </source>
</evidence>
<feature type="compositionally biased region" description="Basic and acidic residues" evidence="5">
    <location>
        <begin position="622"/>
        <end position="639"/>
    </location>
</feature>
<comment type="subcellular location">
    <subcellularLocation>
        <location evidence="1">Nucleus</location>
    </subcellularLocation>
</comment>
<evidence type="ECO:0000313" key="7">
    <source>
        <dbReference type="EMBL" id="GAQ81910.1"/>
    </source>
</evidence>
<gene>
    <name evidence="7" type="ORF">KFL_000940200</name>
</gene>
<feature type="region of interest" description="Disordered" evidence="5">
    <location>
        <begin position="1148"/>
        <end position="1192"/>
    </location>
</feature>
<accession>A0A1Y1HTG1</accession>